<proteinExistence type="predicted"/>
<feature type="non-terminal residue" evidence="3">
    <location>
        <position position="89"/>
    </location>
</feature>
<feature type="domain" description="Ig-like" evidence="2">
    <location>
        <begin position="13"/>
        <end position="89"/>
    </location>
</feature>
<evidence type="ECO:0000259" key="2">
    <source>
        <dbReference type="PROSITE" id="PS50835"/>
    </source>
</evidence>
<gene>
    <name evidence="3" type="primary">Ighv320</name>
    <name evidence="3" type="ORF">SULDAC_R01204</name>
</gene>
<dbReference type="AlphaFoldDB" id="A0A850ZT01"/>
<dbReference type="InterPro" id="IPR013783">
    <property type="entry name" value="Ig-like_fold"/>
</dbReference>
<reference evidence="3" key="1">
    <citation type="submission" date="2019-10" db="EMBL/GenBank/DDBJ databases">
        <title>Bird 10,000 Genomes (B10K) Project - Family phase.</title>
        <authorList>
            <person name="Zhang G."/>
        </authorList>
    </citation>
    <scope>NUCLEOTIDE SEQUENCE</scope>
    <source>
        <strain evidence="3">B10K-DU-002-49</strain>
        <tissue evidence="3">Muscle</tissue>
    </source>
</reference>
<dbReference type="PANTHER" id="PTHR23266">
    <property type="entry name" value="IMMUNOGLOBULIN HEAVY CHAIN"/>
    <property type="match status" value="1"/>
</dbReference>
<protein>
    <submittedName>
        <fullName evidence="3">HV320 protein</fullName>
    </submittedName>
</protein>
<accession>A0A850ZT01</accession>
<dbReference type="InterPro" id="IPR007110">
    <property type="entry name" value="Ig-like_dom"/>
</dbReference>
<feature type="chain" id="PRO_5032986315" evidence="1">
    <location>
        <begin position="18"/>
        <end position="89"/>
    </location>
</feature>
<dbReference type="EMBL" id="WEKW01008603">
    <property type="protein sequence ID" value="NWI25475.1"/>
    <property type="molecule type" value="Genomic_DNA"/>
</dbReference>
<dbReference type="InterPro" id="IPR036179">
    <property type="entry name" value="Ig-like_dom_sf"/>
</dbReference>
<organism evidence="3 4">
    <name type="scientific">Sula dactylatra</name>
    <name type="common">Masked booby</name>
    <dbReference type="NCBI Taxonomy" id="56068"/>
    <lineage>
        <taxon>Eukaryota</taxon>
        <taxon>Metazoa</taxon>
        <taxon>Chordata</taxon>
        <taxon>Craniata</taxon>
        <taxon>Vertebrata</taxon>
        <taxon>Euteleostomi</taxon>
        <taxon>Archelosauria</taxon>
        <taxon>Archosauria</taxon>
        <taxon>Dinosauria</taxon>
        <taxon>Saurischia</taxon>
        <taxon>Theropoda</taxon>
        <taxon>Coelurosauria</taxon>
        <taxon>Aves</taxon>
        <taxon>Neognathae</taxon>
        <taxon>Neoaves</taxon>
        <taxon>Aequornithes</taxon>
        <taxon>Suliformes</taxon>
        <taxon>Sulidae</taxon>
        <taxon>Sula</taxon>
    </lineage>
</organism>
<keyword evidence="1" id="KW-0732">Signal</keyword>
<evidence type="ECO:0000313" key="3">
    <source>
        <dbReference type="EMBL" id="NWI25475.1"/>
    </source>
</evidence>
<dbReference type="SUPFAM" id="SSF48726">
    <property type="entry name" value="Immunoglobulin"/>
    <property type="match status" value="1"/>
</dbReference>
<evidence type="ECO:0000313" key="4">
    <source>
        <dbReference type="Proteomes" id="UP000619137"/>
    </source>
</evidence>
<dbReference type="Proteomes" id="UP000619137">
    <property type="component" value="Unassembled WGS sequence"/>
</dbReference>
<dbReference type="InterPro" id="IPR050199">
    <property type="entry name" value="IgHV"/>
</dbReference>
<name>A0A850ZT01_SULDA</name>
<keyword evidence="4" id="KW-1185">Reference proteome</keyword>
<dbReference type="PROSITE" id="PS50835">
    <property type="entry name" value="IG_LIKE"/>
    <property type="match status" value="1"/>
</dbReference>
<evidence type="ECO:0000256" key="1">
    <source>
        <dbReference type="SAM" id="SignalP"/>
    </source>
</evidence>
<dbReference type="Gene3D" id="2.60.40.10">
    <property type="entry name" value="Immunoglobulins"/>
    <property type="match status" value="1"/>
</dbReference>
<sequence>PSTFPLLLLAALPGLRAAVQLVEYGGGLQTPGGSLTLLCKASGFTFSNTGMGWVRQAPGKGLEYVAGIEDDGSSTGYAPAVQGRFTISR</sequence>
<comment type="caution">
    <text evidence="3">The sequence shown here is derived from an EMBL/GenBank/DDBJ whole genome shotgun (WGS) entry which is preliminary data.</text>
</comment>
<feature type="signal peptide" evidence="1">
    <location>
        <begin position="1"/>
        <end position="17"/>
    </location>
</feature>
<feature type="non-terminal residue" evidence="3">
    <location>
        <position position="1"/>
    </location>
</feature>